<dbReference type="SUPFAM" id="SSF50249">
    <property type="entry name" value="Nucleic acid-binding proteins"/>
    <property type="match status" value="1"/>
</dbReference>
<dbReference type="InterPro" id="IPR012340">
    <property type="entry name" value="NA-bd_OB-fold"/>
</dbReference>
<dbReference type="PANTHER" id="PTHR47165:SF4">
    <property type="entry name" value="OS03G0429900 PROTEIN"/>
    <property type="match status" value="1"/>
</dbReference>
<evidence type="ECO:0000313" key="3">
    <source>
        <dbReference type="RefSeq" id="XP_056698658.1"/>
    </source>
</evidence>
<dbReference type="InterPro" id="IPR003871">
    <property type="entry name" value="RFA1B/D_OB_1st"/>
</dbReference>
<feature type="domain" description="Replication protein A 70 kDa DNA-binding subunit B/D first OB fold" evidence="1">
    <location>
        <begin position="6"/>
        <end position="110"/>
    </location>
</feature>
<accession>A0ABM3RSR8</accession>
<dbReference type="CDD" id="cd04480">
    <property type="entry name" value="RPA1_DBD_A_like"/>
    <property type="match status" value="1"/>
</dbReference>
<gene>
    <name evidence="3" type="primary">LOC130472187</name>
</gene>
<protein>
    <recommendedName>
        <fullName evidence="1">Replication protein A 70 kDa DNA-binding subunit B/D first OB fold domain-containing protein</fullName>
    </recommendedName>
</protein>
<evidence type="ECO:0000313" key="2">
    <source>
        <dbReference type="Proteomes" id="UP000813463"/>
    </source>
</evidence>
<dbReference type="GeneID" id="130472187"/>
<organism evidence="2 3">
    <name type="scientific">Spinacia oleracea</name>
    <name type="common">Spinach</name>
    <dbReference type="NCBI Taxonomy" id="3562"/>
    <lineage>
        <taxon>Eukaryota</taxon>
        <taxon>Viridiplantae</taxon>
        <taxon>Streptophyta</taxon>
        <taxon>Embryophyta</taxon>
        <taxon>Tracheophyta</taxon>
        <taxon>Spermatophyta</taxon>
        <taxon>Magnoliopsida</taxon>
        <taxon>eudicotyledons</taxon>
        <taxon>Gunneridae</taxon>
        <taxon>Pentapetalae</taxon>
        <taxon>Caryophyllales</taxon>
        <taxon>Chenopodiaceae</taxon>
        <taxon>Chenopodioideae</taxon>
        <taxon>Anserineae</taxon>
        <taxon>Spinacia</taxon>
    </lineage>
</organism>
<dbReference type="PANTHER" id="PTHR47165">
    <property type="entry name" value="OS03G0429900 PROTEIN"/>
    <property type="match status" value="1"/>
</dbReference>
<reference evidence="2" key="1">
    <citation type="journal article" date="2021" name="Nat. Commun.">
        <title>Genomic analyses provide insights into spinach domestication and the genetic basis of agronomic traits.</title>
        <authorList>
            <person name="Cai X."/>
            <person name="Sun X."/>
            <person name="Xu C."/>
            <person name="Sun H."/>
            <person name="Wang X."/>
            <person name="Ge C."/>
            <person name="Zhang Z."/>
            <person name="Wang Q."/>
            <person name="Fei Z."/>
            <person name="Jiao C."/>
            <person name="Wang Q."/>
        </authorList>
    </citation>
    <scope>NUCLEOTIDE SEQUENCE [LARGE SCALE GENOMIC DNA]</scope>
    <source>
        <strain evidence="2">cv. Varoflay</strain>
    </source>
</reference>
<proteinExistence type="predicted"/>
<evidence type="ECO:0000259" key="1">
    <source>
        <dbReference type="Pfam" id="PF02721"/>
    </source>
</evidence>
<dbReference type="RefSeq" id="XP_056698658.1">
    <property type="nucleotide sequence ID" value="XM_056842680.1"/>
</dbReference>
<dbReference type="Pfam" id="PF02721">
    <property type="entry name" value="DUF223"/>
    <property type="match status" value="1"/>
</dbReference>
<reference evidence="3" key="2">
    <citation type="submission" date="2025-08" db="UniProtKB">
        <authorList>
            <consortium name="RefSeq"/>
        </authorList>
    </citation>
    <scope>IDENTIFICATION</scope>
    <source>
        <tissue evidence="3">Leaf</tissue>
    </source>
</reference>
<keyword evidence="2" id="KW-1185">Reference proteome</keyword>
<dbReference type="Proteomes" id="UP000813463">
    <property type="component" value="Chromosome 4"/>
</dbReference>
<name>A0ABM3RSR8_SPIOL</name>
<sequence>MAHSITMLSDITPLKENWKIKVRIIQLWEKPDYYKKTEIKAIEMVLIDEKGSKIQAIIKKFLMDKFKNLMKEGSSRIIANFGVELNLGKHRPTIHTYRINFFYKTIVKECGDDKLPLYGLELFSFDKILQNEIDYAILVGVIFGLFILHI</sequence>
<dbReference type="Gene3D" id="2.40.50.140">
    <property type="entry name" value="Nucleic acid-binding proteins"/>
    <property type="match status" value="1"/>
</dbReference>